<sequence>MRQSFFLAQPPTGATQSWQSPGNGNAILLVTRPGRTLPYGYTLRCFCSSAPPAELIVLSPTRRRRRRSAQRRRKTQAASTPDPLQKRSKMLLLAFRDKGRFAPSAPLVAVAATAPLQYHHPLPHHLASFASRRPLDP</sequence>
<protein>
    <submittedName>
        <fullName evidence="2">Uncharacterized protein</fullName>
    </submittedName>
</protein>
<organism evidence="2 3">
    <name type="scientific">Colletotrichum asianum</name>
    <dbReference type="NCBI Taxonomy" id="702518"/>
    <lineage>
        <taxon>Eukaryota</taxon>
        <taxon>Fungi</taxon>
        <taxon>Dikarya</taxon>
        <taxon>Ascomycota</taxon>
        <taxon>Pezizomycotina</taxon>
        <taxon>Sordariomycetes</taxon>
        <taxon>Hypocreomycetidae</taxon>
        <taxon>Glomerellales</taxon>
        <taxon>Glomerellaceae</taxon>
        <taxon>Colletotrichum</taxon>
        <taxon>Colletotrichum gloeosporioides species complex</taxon>
    </lineage>
</organism>
<feature type="region of interest" description="Disordered" evidence="1">
    <location>
        <begin position="1"/>
        <end position="23"/>
    </location>
</feature>
<gene>
    <name evidence="2" type="ORF">GQ607_010285</name>
</gene>
<accession>A0A8H3WAT1</accession>
<evidence type="ECO:0000256" key="1">
    <source>
        <dbReference type="SAM" id="MobiDB-lite"/>
    </source>
</evidence>
<dbReference type="Proteomes" id="UP000434172">
    <property type="component" value="Unassembled WGS sequence"/>
</dbReference>
<name>A0A8H3WAT1_9PEZI</name>
<evidence type="ECO:0000313" key="2">
    <source>
        <dbReference type="EMBL" id="KAF0322407.1"/>
    </source>
</evidence>
<dbReference type="AlphaFoldDB" id="A0A8H3WAT1"/>
<evidence type="ECO:0000313" key="3">
    <source>
        <dbReference type="Proteomes" id="UP000434172"/>
    </source>
</evidence>
<dbReference type="EMBL" id="WOWK01000061">
    <property type="protein sequence ID" value="KAF0322407.1"/>
    <property type="molecule type" value="Genomic_DNA"/>
</dbReference>
<feature type="compositionally biased region" description="Polar residues" evidence="1">
    <location>
        <begin position="12"/>
        <end position="23"/>
    </location>
</feature>
<keyword evidence="3" id="KW-1185">Reference proteome</keyword>
<feature type="region of interest" description="Disordered" evidence="1">
    <location>
        <begin position="58"/>
        <end position="85"/>
    </location>
</feature>
<proteinExistence type="predicted"/>
<reference evidence="2 3" key="1">
    <citation type="submission" date="2019-12" db="EMBL/GenBank/DDBJ databases">
        <title>A genome sequence resource for the geographically widespread anthracnose pathogen Colletotrichum asianum.</title>
        <authorList>
            <person name="Meng Y."/>
        </authorList>
    </citation>
    <scope>NUCLEOTIDE SEQUENCE [LARGE SCALE GENOMIC DNA]</scope>
    <source>
        <strain evidence="2 3">ICMP 18580</strain>
    </source>
</reference>
<comment type="caution">
    <text evidence="2">The sequence shown here is derived from an EMBL/GenBank/DDBJ whole genome shotgun (WGS) entry which is preliminary data.</text>
</comment>
<feature type="compositionally biased region" description="Basic residues" evidence="1">
    <location>
        <begin position="61"/>
        <end position="75"/>
    </location>
</feature>